<evidence type="ECO:0008006" key="4">
    <source>
        <dbReference type="Google" id="ProtNLM"/>
    </source>
</evidence>
<dbReference type="STRING" id="1618490.US90_C0006G0027"/>
<reference evidence="2 3" key="1">
    <citation type="journal article" date="2015" name="Nature">
        <title>rRNA introns, odd ribosomes, and small enigmatic genomes across a large radiation of phyla.</title>
        <authorList>
            <person name="Brown C.T."/>
            <person name="Hug L.A."/>
            <person name="Thomas B.C."/>
            <person name="Sharon I."/>
            <person name="Castelle C.J."/>
            <person name="Singh A."/>
            <person name="Wilkins M.J."/>
            <person name="Williams K.H."/>
            <person name="Banfield J.F."/>
        </authorList>
    </citation>
    <scope>NUCLEOTIDE SEQUENCE [LARGE SCALE GENOMIC DNA]</scope>
</reference>
<feature type="transmembrane region" description="Helical" evidence="1">
    <location>
        <begin position="5"/>
        <end position="23"/>
    </location>
</feature>
<accession>A0A0G0M9V4</accession>
<evidence type="ECO:0000256" key="1">
    <source>
        <dbReference type="SAM" id="Phobius"/>
    </source>
</evidence>
<keyword evidence="1" id="KW-1133">Transmembrane helix</keyword>
<feature type="transmembrane region" description="Helical" evidence="1">
    <location>
        <begin position="109"/>
        <end position="127"/>
    </location>
</feature>
<dbReference type="PATRIC" id="fig|1618490.4.peg.291"/>
<gene>
    <name evidence="2" type="ORF">US90_C0006G0027</name>
</gene>
<proteinExistence type="predicted"/>
<sequence length="132" mass="14829">MFLKLYLITLPVFFAIDMIWLGLVAKNFYAKQIGFLMKTNVNWPAAIIFYLLFIVGLVVFIITPALRQQSWQSALFFGALFGLISYATYDLTNLATINNWPLLVTVVDLIWGSVLAGSVSLISYLIATKIVL</sequence>
<name>A0A0G0M9V4_9BACT</name>
<dbReference type="EMBL" id="LBUT01000006">
    <property type="protein sequence ID" value="KKQ70474.1"/>
    <property type="molecule type" value="Genomic_DNA"/>
</dbReference>
<comment type="caution">
    <text evidence="2">The sequence shown here is derived from an EMBL/GenBank/DDBJ whole genome shotgun (WGS) entry which is preliminary data.</text>
</comment>
<evidence type="ECO:0000313" key="2">
    <source>
        <dbReference type="EMBL" id="KKQ70474.1"/>
    </source>
</evidence>
<feature type="transmembrane region" description="Helical" evidence="1">
    <location>
        <begin position="73"/>
        <end position="89"/>
    </location>
</feature>
<evidence type="ECO:0000313" key="3">
    <source>
        <dbReference type="Proteomes" id="UP000034406"/>
    </source>
</evidence>
<dbReference type="InterPro" id="IPR018687">
    <property type="entry name" value="DUF2177_membr"/>
</dbReference>
<dbReference type="Proteomes" id="UP000034406">
    <property type="component" value="Unassembled WGS sequence"/>
</dbReference>
<dbReference type="AlphaFoldDB" id="A0A0G0M9V4"/>
<feature type="transmembrane region" description="Helical" evidence="1">
    <location>
        <begin position="43"/>
        <end position="66"/>
    </location>
</feature>
<keyword evidence="1" id="KW-0812">Transmembrane</keyword>
<keyword evidence="1" id="KW-0472">Membrane</keyword>
<dbReference type="Pfam" id="PF09945">
    <property type="entry name" value="DUF2177"/>
    <property type="match status" value="1"/>
</dbReference>
<organism evidence="2 3">
    <name type="scientific">Candidatus Shapirobacteria bacterium GW2011_GWE2_38_30</name>
    <dbReference type="NCBI Taxonomy" id="1618490"/>
    <lineage>
        <taxon>Bacteria</taxon>
        <taxon>Candidatus Shapironibacteriota</taxon>
    </lineage>
</organism>
<protein>
    <recommendedName>
        <fullName evidence="4">Transmembrane protein</fullName>
    </recommendedName>
</protein>